<evidence type="ECO:0000256" key="1">
    <source>
        <dbReference type="ARBA" id="ARBA00004123"/>
    </source>
</evidence>
<dbReference type="InterPro" id="IPR014002">
    <property type="entry name" value="Agenet_dom_plant"/>
</dbReference>
<name>A0A8X7WQ66_BRACI</name>
<accession>A0A8X7WQ66</accession>
<dbReference type="PROSITE" id="PS51138">
    <property type="entry name" value="ENT"/>
    <property type="match status" value="1"/>
</dbReference>
<dbReference type="OrthoDB" id="663550at2759"/>
<dbReference type="Pfam" id="PF03735">
    <property type="entry name" value="ENT"/>
    <property type="match status" value="1"/>
</dbReference>
<dbReference type="EMBL" id="JAAMPC010000001">
    <property type="protein sequence ID" value="KAG2333636.1"/>
    <property type="molecule type" value="Genomic_DNA"/>
</dbReference>
<keyword evidence="2" id="KW-0539">Nucleus</keyword>
<comment type="subcellular location">
    <subcellularLocation>
        <location evidence="1">Nucleus</location>
    </subcellularLocation>
</comment>
<sequence length="286" mass="32211">MRFKKRTKVEVLTKSSVPSGAWRSAEILSGNGHYYTVMYDGNDGGTTERVPRKSMRPEPPPLQVLQSWAPGDVLEVFERCSWKKAIVSKVLENDCVLVRLLGSLLKIKANKSDIRVRQSWQDNEWITVGQGTSQTSTGKLGRRKVQRNGPILWLNHTKKNKKTIESVASSVGSCNMDMDGLSTVSFGPIETGNSSDTESSSCVYTSIKIKKYNFPANSSEAADVVHMLELDEYRSSIERLHASGPNITWEQETWITNLRLRLNISNEEHLMQIRNLISVDNSTTYR</sequence>
<dbReference type="PANTHER" id="PTHR31917:SF5">
    <property type="entry name" value="OS02G0204500 PROTEIN"/>
    <property type="match status" value="1"/>
</dbReference>
<dbReference type="GO" id="GO:0005634">
    <property type="term" value="C:nucleus"/>
    <property type="evidence" value="ECO:0007669"/>
    <property type="project" value="UniProtKB-SubCell"/>
</dbReference>
<keyword evidence="5" id="KW-1185">Reference proteome</keyword>
<comment type="caution">
    <text evidence="4">The sequence shown here is derived from an EMBL/GenBank/DDBJ whole genome shotgun (WGS) entry which is preliminary data.</text>
</comment>
<dbReference type="InterPro" id="IPR036142">
    <property type="entry name" value="ENT_dom-like_sf"/>
</dbReference>
<dbReference type="AlphaFoldDB" id="A0A8X7WQ66"/>
<dbReference type="Proteomes" id="UP000886595">
    <property type="component" value="Unassembled WGS sequence"/>
</dbReference>
<protein>
    <recommendedName>
        <fullName evidence="3">ENT domain-containing protein</fullName>
    </recommendedName>
</protein>
<evidence type="ECO:0000259" key="3">
    <source>
        <dbReference type="PROSITE" id="PS51138"/>
    </source>
</evidence>
<dbReference type="Gene3D" id="1.10.1240.40">
    <property type="entry name" value="ENT domain"/>
    <property type="match status" value="1"/>
</dbReference>
<dbReference type="InterPro" id="IPR005491">
    <property type="entry name" value="ENT_dom"/>
</dbReference>
<evidence type="ECO:0000313" key="5">
    <source>
        <dbReference type="Proteomes" id="UP000886595"/>
    </source>
</evidence>
<dbReference type="PANTHER" id="PTHR31917">
    <property type="entry name" value="AGENET DOMAIN-CONTAINING PROTEIN-RELATED"/>
    <property type="match status" value="1"/>
</dbReference>
<evidence type="ECO:0000256" key="2">
    <source>
        <dbReference type="ARBA" id="ARBA00023242"/>
    </source>
</evidence>
<dbReference type="SMART" id="SM00743">
    <property type="entry name" value="Agenet"/>
    <property type="match status" value="2"/>
</dbReference>
<feature type="domain" description="ENT" evidence="3">
    <location>
        <begin position="221"/>
        <end position="286"/>
    </location>
</feature>
<organism evidence="4 5">
    <name type="scientific">Brassica carinata</name>
    <name type="common">Ethiopian mustard</name>
    <name type="synonym">Abyssinian cabbage</name>
    <dbReference type="NCBI Taxonomy" id="52824"/>
    <lineage>
        <taxon>Eukaryota</taxon>
        <taxon>Viridiplantae</taxon>
        <taxon>Streptophyta</taxon>
        <taxon>Embryophyta</taxon>
        <taxon>Tracheophyta</taxon>
        <taxon>Spermatophyta</taxon>
        <taxon>Magnoliopsida</taxon>
        <taxon>eudicotyledons</taxon>
        <taxon>Gunneridae</taxon>
        <taxon>Pentapetalae</taxon>
        <taxon>rosids</taxon>
        <taxon>malvids</taxon>
        <taxon>Brassicales</taxon>
        <taxon>Brassicaceae</taxon>
        <taxon>Brassiceae</taxon>
        <taxon>Brassica</taxon>
    </lineage>
</organism>
<proteinExistence type="predicted"/>
<reference evidence="4 5" key="1">
    <citation type="submission" date="2020-02" db="EMBL/GenBank/DDBJ databases">
        <authorList>
            <person name="Ma Q."/>
            <person name="Huang Y."/>
            <person name="Song X."/>
            <person name="Pei D."/>
        </authorList>
    </citation>
    <scope>NUCLEOTIDE SEQUENCE [LARGE SCALE GENOMIC DNA]</scope>
    <source>
        <strain evidence="4">Sxm20200214</strain>
        <tissue evidence="4">Leaf</tissue>
    </source>
</reference>
<dbReference type="Pfam" id="PF05641">
    <property type="entry name" value="Agenet"/>
    <property type="match status" value="1"/>
</dbReference>
<dbReference type="InterPro" id="IPR008395">
    <property type="entry name" value="Agenet-like_dom"/>
</dbReference>
<gene>
    <name evidence="4" type="ORF">Bca52824_004816</name>
</gene>
<dbReference type="SMART" id="SM01191">
    <property type="entry name" value="ENT"/>
    <property type="match status" value="1"/>
</dbReference>
<dbReference type="SUPFAM" id="SSF158639">
    <property type="entry name" value="ENT-like"/>
    <property type="match status" value="1"/>
</dbReference>
<evidence type="ECO:0000313" key="4">
    <source>
        <dbReference type="EMBL" id="KAG2333636.1"/>
    </source>
</evidence>